<proteinExistence type="inferred from homology"/>
<dbReference type="Pfam" id="PF00696">
    <property type="entry name" value="AA_kinase"/>
    <property type="match status" value="1"/>
</dbReference>
<comment type="pathway">
    <text evidence="1 8">Amino-acid biosynthesis; L-arginine biosynthesis; N(2)-acetyl-L-ornithine from L-glutamate: step 1/4.</text>
</comment>
<dbReference type="Gene3D" id="3.40.1160.10">
    <property type="entry name" value="Acetylglutamate kinase-like"/>
    <property type="match status" value="1"/>
</dbReference>
<evidence type="ECO:0000256" key="3">
    <source>
        <dbReference type="ARBA" id="ARBA00022571"/>
    </source>
</evidence>
<dbReference type="HAMAP" id="MF_01105">
    <property type="entry name" value="N_acetyl_glu_synth"/>
    <property type="match status" value="1"/>
</dbReference>
<keyword evidence="11" id="KW-1185">Reference proteome</keyword>
<dbReference type="Gene3D" id="3.40.630.30">
    <property type="match status" value="1"/>
</dbReference>
<evidence type="ECO:0000256" key="4">
    <source>
        <dbReference type="ARBA" id="ARBA00022605"/>
    </source>
</evidence>
<evidence type="ECO:0000256" key="6">
    <source>
        <dbReference type="ARBA" id="ARBA00023315"/>
    </source>
</evidence>
<dbReference type="Proteomes" id="UP000265509">
    <property type="component" value="Unassembled WGS sequence"/>
</dbReference>
<dbReference type="InterPro" id="IPR036393">
    <property type="entry name" value="AceGlu_kinase-like_sf"/>
</dbReference>
<dbReference type="InterPro" id="IPR001048">
    <property type="entry name" value="Asp/Glu/Uridylate_kinase"/>
</dbReference>
<feature type="domain" description="N-acetyltransferase" evidence="9">
    <location>
        <begin position="295"/>
        <end position="434"/>
    </location>
</feature>
<keyword evidence="6 8" id="KW-0012">Acyltransferase</keyword>
<comment type="catalytic activity">
    <reaction evidence="7 8">
        <text>L-glutamate + acetyl-CoA = N-acetyl-L-glutamate + CoA + H(+)</text>
        <dbReference type="Rhea" id="RHEA:24292"/>
        <dbReference type="ChEBI" id="CHEBI:15378"/>
        <dbReference type="ChEBI" id="CHEBI:29985"/>
        <dbReference type="ChEBI" id="CHEBI:44337"/>
        <dbReference type="ChEBI" id="CHEBI:57287"/>
        <dbReference type="ChEBI" id="CHEBI:57288"/>
        <dbReference type="EC" id="2.3.1.1"/>
    </reaction>
</comment>
<dbReference type="InterPro" id="IPR010167">
    <property type="entry name" value="NH2A_AcTrfase"/>
</dbReference>
<evidence type="ECO:0000256" key="7">
    <source>
        <dbReference type="ARBA" id="ARBA00048372"/>
    </source>
</evidence>
<comment type="similarity">
    <text evidence="2 8">Belongs to the acetyltransferase family. ArgA subfamily.</text>
</comment>
<keyword evidence="4 8" id="KW-0028">Amino-acid biosynthesis</keyword>
<dbReference type="NCBIfam" id="TIGR01890">
    <property type="entry name" value="N-Ac-Glu-synth"/>
    <property type="match status" value="1"/>
</dbReference>
<evidence type="ECO:0000313" key="11">
    <source>
        <dbReference type="Proteomes" id="UP000265509"/>
    </source>
</evidence>
<keyword evidence="5 8" id="KW-0808">Transferase</keyword>
<protein>
    <recommendedName>
        <fullName evidence="8">Amino-acid acetyltransferase</fullName>
        <ecNumber evidence="8">2.3.1.1</ecNumber>
    </recommendedName>
    <alternativeName>
        <fullName evidence="8">N-acetylglutamate synthase</fullName>
        <shortName evidence="8">AGS</shortName>
        <shortName evidence="8">NAGS</shortName>
    </alternativeName>
</protein>
<dbReference type="CDD" id="cd04237">
    <property type="entry name" value="AAK_NAGS-ABP"/>
    <property type="match status" value="1"/>
</dbReference>
<dbReference type="PIRSF" id="PIRSF000423">
    <property type="entry name" value="ArgA"/>
    <property type="match status" value="1"/>
</dbReference>
<dbReference type="EC" id="2.3.1.1" evidence="8"/>
<keyword evidence="8" id="KW-0963">Cytoplasm</keyword>
<organism evidence="10 11">
    <name type="scientific">Seongchinamella sediminis</name>
    <dbReference type="NCBI Taxonomy" id="2283635"/>
    <lineage>
        <taxon>Bacteria</taxon>
        <taxon>Pseudomonadati</taxon>
        <taxon>Pseudomonadota</taxon>
        <taxon>Gammaproteobacteria</taxon>
        <taxon>Cellvibrionales</taxon>
        <taxon>Halieaceae</taxon>
        <taxon>Seongchinamella</taxon>
    </lineage>
</organism>
<gene>
    <name evidence="8" type="primary">argA</name>
    <name evidence="10" type="ORF">DWB85_09295</name>
</gene>
<dbReference type="OrthoDB" id="9802238at2"/>
<name>A0A3L7DZM6_9GAMM</name>
<evidence type="ECO:0000259" key="9">
    <source>
        <dbReference type="PROSITE" id="PS51186"/>
    </source>
</evidence>
<evidence type="ECO:0000256" key="1">
    <source>
        <dbReference type="ARBA" id="ARBA00004925"/>
    </source>
</evidence>
<accession>A0A3L7DZM6</accession>
<evidence type="ECO:0000256" key="5">
    <source>
        <dbReference type="ARBA" id="ARBA00022679"/>
    </source>
</evidence>
<dbReference type="AlphaFoldDB" id="A0A3L7DZM6"/>
<dbReference type="SUPFAM" id="SSF55729">
    <property type="entry name" value="Acyl-CoA N-acyltransferases (Nat)"/>
    <property type="match status" value="1"/>
</dbReference>
<evidence type="ECO:0000256" key="2">
    <source>
        <dbReference type="ARBA" id="ARBA00009145"/>
    </source>
</evidence>
<dbReference type="InterPro" id="IPR033719">
    <property type="entry name" value="NAGS_kin"/>
</dbReference>
<dbReference type="CDD" id="cd04301">
    <property type="entry name" value="NAT_SF"/>
    <property type="match status" value="1"/>
</dbReference>
<dbReference type="InterPro" id="IPR000182">
    <property type="entry name" value="GNAT_dom"/>
</dbReference>
<keyword evidence="3 8" id="KW-0055">Arginine biosynthesis</keyword>
<evidence type="ECO:0000313" key="10">
    <source>
        <dbReference type="EMBL" id="RLQ22119.1"/>
    </source>
</evidence>
<dbReference type="NCBIfam" id="NF003641">
    <property type="entry name" value="PRK05279.1"/>
    <property type="match status" value="1"/>
</dbReference>
<dbReference type="GO" id="GO:0006526">
    <property type="term" value="P:L-arginine biosynthetic process"/>
    <property type="evidence" value="ECO:0007669"/>
    <property type="project" value="UniProtKB-UniRule"/>
</dbReference>
<comment type="subcellular location">
    <subcellularLocation>
        <location evidence="8">Cytoplasm</location>
    </subcellularLocation>
</comment>
<dbReference type="UniPathway" id="UPA00068">
    <property type="reaction ID" value="UER00106"/>
</dbReference>
<evidence type="ECO:0000256" key="8">
    <source>
        <dbReference type="HAMAP-Rule" id="MF_01105"/>
    </source>
</evidence>
<dbReference type="Pfam" id="PF00583">
    <property type="entry name" value="Acetyltransf_1"/>
    <property type="match status" value="1"/>
</dbReference>
<dbReference type="GO" id="GO:0005737">
    <property type="term" value="C:cytoplasm"/>
    <property type="evidence" value="ECO:0007669"/>
    <property type="project" value="UniProtKB-SubCell"/>
</dbReference>
<sequence>MNDLGKTVTSSGRAHIRWFRNTAPYINMHRGKTFVLMLGGEVAEDANFANIIHDIALLKSLGVRLVLIHGTRPQIDRRLAAAGIESGFHRDIRITDTDALEHVKDAAGSLRAQIEALLSMGLPNSPMQGSHMRVCSGNFVTARPLGVVDGVDFQHTGKVRRIDSEGIHRQLRDDAIVLLSPLGYSPTGEIFSLALEDIAVNCAAAICADKLILFSSETGITDADGVLIRQLSLHDIEALPAADTEQGTLLYTAREACVQGVPRCQVISYRDDCALLQELFTHDGSGTLVANVEYEKSRQANIDDVGGILELIEPLEQQGILLKRSRELLENEIDRFQLLERDGRIIACAALYPFPGENCGELACIVTHPDYRGGKRAQRLLAELEQEARGMGLTRVFVLSTQTAHWFLEQGFVESTRDELPSERRALYNLQRNSKVFFKPL</sequence>
<dbReference type="EMBL" id="QRAN01000008">
    <property type="protein sequence ID" value="RLQ22119.1"/>
    <property type="molecule type" value="Genomic_DNA"/>
</dbReference>
<dbReference type="SUPFAM" id="SSF53633">
    <property type="entry name" value="Carbamate kinase-like"/>
    <property type="match status" value="1"/>
</dbReference>
<dbReference type="PROSITE" id="PS51186">
    <property type="entry name" value="GNAT"/>
    <property type="match status" value="1"/>
</dbReference>
<dbReference type="PANTHER" id="PTHR30602:SF12">
    <property type="entry name" value="AMINO-ACID ACETYLTRANSFERASE NAGS1, CHLOROPLASTIC-RELATED"/>
    <property type="match status" value="1"/>
</dbReference>
<reference evidence="10 11" key="1">
    <citation type="submission" date="2018-07" db="EMBL/GenBank/DDBJ databases">
        <title>Halioglobus sp. genome submission.</title>
        <authorList>
            <person name="Ye M.-Q."/>
            <person name="Du Z.-J."/>
        </authorList>
    </citation>
    <scope>NUCLEOTIDE SEQUENCE [LARGE SCALE GENOMIC DNA]</scope>
    <source>
        <strain evidence="10 11">U0301</strain>
    </source>
</reference>
<comment type="miscellaneous">
    <text evidence="8">In bacteria which possess the bifunctional enzyme ornithine acetyltransferase/N-acetylglutamate synthase (ArgJ), ArgA fulfills an anaplerotic role.</text>
</comment>
<dbReference type="GO" id="GO:0004042">
    <property type="term" value="F:L-glutamate N-acetyltransferase activity"/>
    <property type="evidence" value="ECO:0007669"/>
    <property type="project" value="UniProtKB-UniRule"/>
</dbReference>
<comment type="caution">
    <text evidence="10">The sequence shown here is derived from an EMBL/GenBank/DDBJ whole genome shotgun (WGS) entry which is preliminary data.</text>
</comment>
<dbReference type="PANTHER" id="PTHR30602">
    <property type="entry name" value="AMINO-ACID ACETYLTRANSFERASE"/>
    <property type="match status" value="1"/>
</dbReference>
<dbReference type="InterPro" id="IPR016181">
    <property type="entry name" value="Acyl_CoA_acyltransferase"/>
</dbReference>